<evidence type="ECO:0000256" key="1">
    <source>
        <dbReference type="SAM" id="MobiDB-lite"/>
    </source>
</evidence>
<sequence length="1020" mass="118388">MYFRLFLLFIALFSGVLTSLSAAKAAETVKKTAIENPIDKPTIDRHGPAPWIKYHEVRLPDALPLDEITGGSYYALVDNQIRVTEKNTEFYSHYAELVVNQQGLEQVSLVNIKFDPTYETPTLNTLRIRRGKKIIDKLNTAQISLLQQETELENLIYNGRLTANIILDDVRVGDIVEYSYTIKGTNPVYNNIFSYERFIEWSVPVHQQKVRMLWGKRAPLYVKKINSNIKITERKSGAFTEYSAETDDAKTRTVNNQLPRWYDPYGVIYFNEIKNWSDVARWSVPLYENAIGTSPQIRRISRDIRNKYSDQGQQIVQALKIVQGDIRYLGIETGVNSHKPTPAGQTLQRRYGDCKDKTVLFISLLKALNIQARPALVSTRRTAALAEQPASIDAFNHVLVKVWHNNEIFWIDPTRQYQNNKLKEVYQPDYRYALVVDPATVQLEKMNDSSANTRLEINEYFDLSKGGAKDVEFKVNSLYYGYNAENLRSQSADKGLKKIQDNYLEFYRFYYTSVEPVEKLVLLEEQSAEAIQQNEKYRLDKFWETDHKKEQYNASFYATSMLTSLPKPEQLKRNSPYEFQYPNNIKQTIKVLFKPGNWSFEGEEFTLDNAFFYYHYTSEYYPANNTLRLSYEFKSHTDHIPAKDIDAYMEARKRVRNLAEFPIVEYFQPGDSEQSDKTPPDSNEATTGTEIDSTDIMFYSAITLYSVALLYIIISWRIDARKQPAFENIAFYPVSLVKIFALSLVTFGLYSAYWFYKNWKYAKATDNSSIMPIARAIFDLFWYYPLYARLVKDSTIRHQKNKVLLKPLAILFAIAYFAASILSEADRIWLLTLILAPLLLFPLANYINHIDENDRAAYNYNSRWLARHTIIALLTLPLILLTLSSDLYILPSDRVVSGDKIAERDIKYMQRKGIFPAGEKIVYFYSDAFFSTRDDGNGFTENHVFSYWKDDESGFSFQSERLSQVKKIDVSPAKDSAENTIITIIREDDSQFLLYVSSEKKLDKTFTKELKARWKRSRSQ</sequence>
<gene>
    <name evidence="5" type="ORF">MNBD_GAMMA11-3245</name>
</gene>
<dbReference type="InterPro" id="IPR038765">
    <property type="entry name" value="Papain-like_cys_pep_sf"/>
</dbReference>
<feature type="domain" description="Transglutaminase-like" evidence="3">
    <location>
        <begin position="299"/>
        <end position="407"/>
    </location>
</feature>
<accession>A0A3B0XRD8</accession>
<feature type="transmembrane region" description="Helical" evidence="2">
    <location>
        <begin position="730"/>
        <end position="753"/>
    </location>
</feature>
<reference evidence="5" key="1">
    <citation type="submission" date="2018-06" db="EMBL/GenBank/DDBJ databases">
        <authorList>
            <person name="Zhirakovskaya E."/>
        </authorList>
    </citation>
    <scope>NUCLEOTIDE SEQUENCE</scope>
</reference>
<feature type="transmembrane region" description="Helical" evidence="2">
    <location>
        <begin position="773"/>
        <end position="791"/>
    </location>
</feature>
<dbReference type="Gene3D" id="2.60.40.3140">
    <property type="match status" value="1"/>
</dbReference>
<evidence type="ECO:0000256" key="2">
    <source>
        <dbReference type="SAM" id="Phobius"/>
    </source>
</evidence>
<evidence type="ECO:0000259" key="4">
    <source>
        <dbReference type="Pfam" id="PF12969"/>
    </source>
</evidence>
<name>A0A3B0XRD8_9ZZZZ</name>
<dbReference type="InterPro" id="IPR002931">
    <property type="entry name" value="Transglutaminase-like"/>
</dbReference>
<organism evidence="5">
    <name type="scientific">hydrothermal vent metagenome</name>
    <dbReference type="NCBI Taxonomy" id="652676"/>
    <lineage>
        <taxon>unclassified sequences</taxon>
        <taxon>metagenomes</taxon>
        <taxon>ecological metagenomes</taxon>
    </lineage>
</organism>
<feature type="transmembrane region" description="Helical" evidence="2">
    <location>
        <begin position="696"/>
        <end position="718"/>
    </location>
</feature>
<evidence type="ECO:0008006" key="6">
    <source>
        <dbReference type="Google" id="ProtNLM"/>
    </source>
</evidence>
<keyword evidence="2" id="KW-0472">Membrane</keyword>
<dbReference type="SUPFAM" id="SSF54001">
    <property type="entry name" value="Cysteine proteinases"/>
    <property type="match status" value="1"/>
</dbReference>
<evidence type="ECO:0000313" key="5">
    <source>
        <dbReference type="EMBL" id="VAW58744.1"/>
    </source>
</evidence>
<dbReference type="InterPro" id="IPR024618">
    <property type="entry name" value="DUF3857"/>
</dbReference>
<dbReference type="EMBL" id="UOFG01000047">
    <property type="protein sequence ID" value="VAW58744.1"/>
    <property type="molecule type" value="Genomic_DNA"/>
</dbReference>
<feature type="transmembrane region" description="Helical" evidence="2">
    <location>
        <begin position="828"/>
        <end position="848"/>
    </location>
</feature>
<dbReference type="Pfam" id="PF12969">
    <property type="entry name" value="DUF3857"/>
    <property type="match status" value="1"/>
</dbReference>
<keyword evidence="2" id="KW-1133">Transmembrane helix</keyword>
<evidence type="ECO:0000259" key="3">
    <source>
        <dbReference type="Pfam" id="PF01841"/>
    </source>
</evidence>
<feature type="region of interest" description="Disordered" evidence="1">
    <location>
        <begin position="669"/>
        <end position="688"/>
    </location>
</feature>
<feature type="transmembrane region" description="Helical" evidence="2">
    <location>
        <begin position="869"/>
        <end position="890"/>
    </location>
</feature>
<proteinExistence type="predicted"/>
<dbReference type="Gene3D" id="3.10.620.30">
    <property type="match status" value="1"/>
</dbReference>
<feature type="transmembrane region" description="Helical" evidence="2">
    <location>
        <begin position="803"/>
        <end position="822"/>
    </location>
</feature>
<feature type="domain" description="DUF3857" evidence="4">
    <location>
        <begin position="88"/>
        <end position="250"/>
    </location>
</feature>
<dbReference type="Pfam" id="PF01841">
    <property type="entry name" value="Transglut_core"/>
    <property type="match status" value="1"/>
</dbReference>
<dbReference type="AlphaFoldDB" id="A0A3B0XRD8"/>
<keyword evidence="2" id="KW-0812">Transmembrane</keyword>
<protein>
    <recommendedName>
        <fullName evidence="6">DUF3857 domain-containing protein</fullName>
    </recommendedName>
</protein>